<accession>A0AA39N4M7</accession>
<feature type="compositionally biased region" description="Polar residues" evidence="1">
    <location>
        <begin position="9"/>
        <end position="20"/>
    </location>
</feature>
<dbReference type="AlphaFoldDB" id="A0AA39N4M7"/>
<proteinExistence type="predicted"/>
<reference evidence="2" key="1">
    <citation type="submission" date="2023-06" db="EMBL/GenBank/DDBJ databases">
        <authorList>
            <consortium name="Lawrence Berkeley National Laboratory"/>
            <person name="Ahrendt S."/>
            <person name="Sahu N."/>
            <person name="Indic B."/>
            <person name="Wong-Bajracharya J."/>
            <person name="Merenyi Z."/>
            <person name="Ke H.-M."/>
            <person name="Monk M."/>
            <person name="Kocsube S."/>
            <person name="Drula E."/>
            <person name="Lipzen A."/>
            <person name="Balint B."/>
            <person name="Henrissat B."/>
            <person name="Andreopoulos B."/>
            <person name="Martin F.M."/>
            <person name="Harder C.B."/>
            <person name="Rigling D."/>
            <person name="Ford K.L."/>
            <person name="Foster G.D."/>
            <person name="Pangilinan J."/>
            <person name="Papanicolaou A."/>
            <person name="Barry K."/>
            <person name="LaButti K."/>
            <person name="Viragh M."/>
            <person name="Koriabine M."/>
            <person name="Yan M."/>
            <person name="Riley R."/>
            <person name="Champramary S."/>
            <person name="Plett K.L."/>
            <person name="Tsai I.J."/>
            <person name="Slot J."/>
            <person name="Sipos G."/>
            <person name="Plett J."/>
            <person name="Nagy L.G."/>
            <person name="Grigoriev I.V."/>
        </authorList>
    </citation>
    <scope>NUCLEOTIDE SEQUENCE</scope>
    <source>
        <strain evidence="2">CCBAS 213</strain>
    </source>
</reference>
<sequence length="105" mass="11427">MDFLKKQLDNATHGSQQQSENKVESSGGLMGKLNNALGGGEAGEKKEGKYFLDKGVDFVQEHFLGQGQQKNESALEQAKDEQISDAIRSGYKSMTGKDFPIADKS</sequence>
<gene>
    <name evidence="2" type="ORF">EV420DRAFT_1644055</name>
</gene>
<dbReference type="RefSeq" id="XP_060329623.1">
    <property type="nucleotide sequence ID" value="XM_060477585.1"/>
</dbReference>
<feature type="region of interest" description="Disordered" evidence="1">
    <location>
        <begin position="1"/>
        <end position="44"/>
    </location>
</feature>
<evidence type="ECO:0000313" key="2">
    <source>
        <dbReference type="EMBL" id="KAK0457308.1"/>
    </source>
</evidence>
<dbReference type="Proteomes" id="UP001175211">
    <property type="component" value="Unassembled WGS sequence"/>
</dbReference>
<comment type="caution">
    <text evidence="2">The sequence shown here is derived from an EMBL/GenBank/DDBJ whole genome shotgun (WGS) entry which is preliminary data.</text>
</comment>
<organism evidence="2 3">
    <name type="scientific">Armillaria tabescens</name>
    <name type="common">Ringless honey mushroom</name>
    <name type="synonym">Agaricus tabescens</name>
    <dbReference type="NCBI Taxonomy" id="1929756"/>
    <lineage>
        <taxon>Eukaryota</taxon>
        <taxon>Fungi</taxon>
        <taxon>Dikarya</taxon>
        <taxon>Basidiomycota</taxon>
        <taxon>Agaricomycotina</taxon>
        <taxon>Agaricomycetes</taxon>
        <taxon>Agaricomycetidae</taxon>
        <taxon>Agaricales</taxon>
        <taxon>Marasmiineae</taxon>
        <taxon>Physalacriaceae</taxon>
        <taxon>Desarmillaria</taxon>
    </lineage>
</organism>
<keyword evidence="3" id="KW-1185">Reference proteome</keyword>
<dbReference type="GeneID" id="85361133"/>
<evidence type="ECO:0000256" key="1">
    <source>
        <dbReference type="SAM" id="MobiDB-lite"/>
    </source>
</evidence>
<dbReference type="EMBL" id="JAUEPS010000022">
    <property type="protein sequence ID" value="KAK0457308.1"/>
    <property type="molecule type" value="Genomic_DNA"/>
</dbReference>
<evidence type="ECO:0008006" key="4">
    <source>
        <dbReference type="Google" id="ProtNLM"/>
    </source>
</evidence>
<name>A0AA39N4M7_ARMTA</name>
<evidence type="ECO:0000313" key="3">
    <source>
        <dbReference type="Proteomes" id="UP001175211"/>
    </source>
</evidence>
<dbReference type="PANTHER" id="PTHR40462">
    <property type="entry name" value="CHROMOSOME 1, WHOLE GENOME SHOTGUN SEQUENCE"/>
    <property type="match status" value="1"/>
</dbReference>
<protein>
    <recommendedName>
        <fullName evidence="4">DNA damage-responsive protein 48</fullName>
    </recommendedName>
</protein>
<dbReference type="PANTHER" id="PTHR40462:SF1">
    <property type="entry name" value="EXPRESSED PROTEIN"/>
    <property type="match status" value="1"/>
</dbReference>